<accession>A0A7I8VL03</accession>
<dbReference type="Proteomes" id="UP000549394">
    <property type="component" value="Unassembled WGS sequence"/>
</dbReference>
<protein>
    <recommendedName>
        <fullName evidence="3">nucleoside diphosphate phosphatase</fullName>
        <ecNumber evidence="3">3.6.1.6</ecNumber>
    </recommendedName>
</protein>
<feature type="binding site" evidence="5">
    <location>
        <begin position="183"/>
        <end position="187"/>
    </location>
    <ligand>
        <name>ATP</name>
        <dbReference type="ChEBI" id="CHEBI:30616"/>
    </ligand>
</feature>
<evidence type="ECO:0000256" key="5">
    <source>
        <dbReference type="PIRSR" id="PIRSR600407-2"/>
    </source>
</evidence>
<evidence type="ECO:0000256" key="1">
    <source>
        <dbReference type="ARBA" id="ARBA00009283"/>
    </source>
</evidence>
<comment type="caution">
    <text evidence="6">The sequence shown here is derived from an EMBL/GenBank/DDBJ whole genome shotgun (WGS) entry which is preliminary data.</text>
</comment>
<dbReference type="EC" id="3.6.1.6" evidence="3"/>
<dbReference type="Gene3D" id="3.30.420.150">
    <property type="entry name" value="Exopolyphosphatase. Domain 2"/>
    <property type="match status" value="1"/>
</dbReference>
<feature type="active site" description="Proton acceptor" evidence="4">
    <location>
        <position position="164"/>
    </location>
</feature>
<dbReference type="PANTHER" id="PTHR11782">
    <property type="entry name" value="ADENOSINE/GUANOSINE DIPHOSPHATASE"/>
    <property type="match status" value="1"/>
</dbReference>
<dbReference type="InterPro" id="IPR000407">
    <property type="entry name" value="GDA1_CD39_NTPase"/>
</dbReference>
<dbReference type="AlphaFoldDB" id="A0A7I8VL03"/>
<dbReference type="Pfam" id="PF01150">
    <property type="entry name" value="GDA1_CD39"/>
    <property type="match status" value="1"/>
</dbReference>
<keyword evidence="2" id="KW-0378">Hydrolase</keyword>
<evidence type="ECO:0000256" key="2">
    <source>
        <dbReference type="ARBA" id="ARBA00022801"/>
    </source>
</evidence>
<evidence type="ECO:0000256" key="4">
    <source>
        <dbReference type="PIRSR" id="PIRSR600407-1"/>
    </source>
</evidence>
<proteinExistence type="inferred from homology"/>
<keyword evidence="5" id="KW-0067">ATP-binding</keyword>
<keyword evidence="5" id="KW-0547">Nucleotide-binding</keyword>
<dbReference type="GO" id="GO:0005524">
    <property type="term" value="F:ATP binding"/>
    <property type="evidence" value="ECO:0007669"/>
    <property type="project" value="UniProtKB-KW"/>
</dbReference>
<sequence>MKGESATMMSRLKSKNGLIAIIIIFLIIMLLARGGSRPREFYGIIFDAGSTGSRIHVFRFTKYGSEDWKFQDELFEYVLPGLSAYSENPSNAAKSLENLLNRAKEYIPEKHWTKTPISLYATAGLRLLSERKAEEILEEVRKLFRKFPFAFHDESVKIMDASDEGLFKTLGGDQTIGAIDLGGGSIQITYVPKDREILKSSADLLHKVSAMGYTITAYTKSYLGLGLMSSRLRMLRGHESTSKFSSVCLPEGYSGVWVHQNTKYNVSGKAPKASRFQECQQLVLDKVLRDDIYVNPDFSRTKFLLLSYFYDRGNSVNLFSGLEAQVQPKNYLDMAKRICDDKLNQSPKRFLCFDLIYLGTILQEGFKFHATNNFDVGDLFQ</sequence>
<evidence type="ECO:0000313" key="6">
    <source>
        <dbReference type="EMBL" id="CAD5115256.1"/>
    </source>
</evidence>
<gene>
    <name evidence="6" type="ORF">DGYR_LOCUS4009</name>
</gene>
<dbReference type="OrthoDB" id="6372431at2759"/>
<evidence type="ECO:0000256" key="3">
    <source>
        <dbReference type="ARBA" id="ARBA00038863"/>
    </source>
</evidence>
<name>A0A7I8VL03_9ANNE</name>
<comment type="similarity">
    <text evidence="1">Belongs to the GDA1/CD39 NTPase family.</text>
</comment>
<dbReference type="FunFam" id="3.30.420.40:FF:000052">
    <property type="entry name" value="Ectonucleoside triphosphate diphosphohydrolase 5"/>
    <property type="match status" value="1"/>
</dbReference>
<dbReference type="GO" id="GO:0017110">
    <property type="term" value="F:nucleoside diphosphate phosphatase activity"/>
    <property type="evidence" value="ECO:0007669"/>
    <property type="project" value="UniProtKB-EC"/>
</dbReference>
<dbReference type="EMBL" id="CAJFCJ010000006">
    <property type="protein sequence ID" value="CAD5115256.1"/>
    <property type="molecule type" value="Genomic_DNA"/>
</dbReference>
<evidence type="ECO:0000313" key="7">
    <source>
        <dbReference type="Proteomes" id="UP000549394"/>
    </source>
</evidence>
<dbReference type="PANTHER" id="PTHR11782:SF127">
    <property type="entry name" value="NTPASE, ISOFORM F"/>
    <property type="match status" value="1"/>
</dbReference>
<keyword evidence="7" id="KW-1185">Reference proteome</keyword>
<dbReference type="Gene3D" id="3.30.420.40">
    <property type="match status" value="1"/>
</dbReference>
<organism evidence="6 7">
    <name type="scientific">Dimorphilus gyrociliatus</name>
    <dbReference type="NCBI Taxonomy" id="2664684"/>
    <lineage>
        <taxon>Eukaryota</taxon>
        <taxon>Metazoa</taxon>
        <taxon>Spiralia</taxon>
        <taxon>Lophotrochozoa</taxon>
        <taxon>Annelida</taxon>
        <taxon>Polychaeta</taxon>
        <taxon>Polychaeta incertae sedis</taxon>
        <taxon>Dinophilidae</taxon>
        <taxon>Dimorphilus</taxon>
    </lineage>
</organism>
<reference evidence="6 7" key="1">
    <citation type="submission" date="2020-08" db="EMBL/GenBank/DDBJ databases">
        <authorList>
            <person name="Hejnol A."/>
        </authorList>
    </citation>
    <scope>NUCLEOTIDE SEQUENCE [LARGE SCALE GENOMIC DNA]</scope>
</reference>